<feature type="region of interest" description="Disordered" evidence="1">
    <location>
        <begin position="1"/>
        <end position="41"/>
    </location>
</feature>
<evidence type="ECO:0000313" key="2">
    <source>
        <dbReference type="EMBL" id="GIY00440.1"/>
    </source>
</evidence>
<name>A0AAV4PXC5_CAEEX</name>
<evidence type="ECO:0000256" key="1">
    <source>
        <dbReference type="SAM" id="MobiDB-lite"/>
    </source>
</evidence>
<accession>A0AAV4PXC5</accession>
<organism evidence="2 3">
    <name type="scientific">Caerostris extrusa</name>
    <name type="common">Bark spider</name>
    <name type="synonym">Caerostris bankana</name>
    <dbReference type="NCBI Taxonomy" id="172846"/>
    <lineage>
        <taxon>Eukaryota</taxon>
        <taxon>Metazoa</taxon>
        <taxon>Ecdysozoa</taxon>
        <taxon>Arthropoda</taxon>
        <taxon>Chelicerata</taxon>
        <taxon>Arachnida</taxon>
        <taxon>Araneae</taxon>
        <taxon>Araneomorphae</taxon>
        <taxon>Entelegynae</taxon>
        <taxon>Araneoidea</taxon>
        <taxon>Araneidae</taxon>
        <taxon>Caerostris</taxon>
    </lineage>
</organism>
<dbReference type="EMBL" id="BPLR01005179">
    <property type="protein sequence ID" value="GIY00440.1"/>
    <property type="molecule type" value="Genomic_DNA"/>
</dbReference>
<evidence type="ECO:0000313" key="3">
    <source>
        <dbReference type="Proteomes" id="UP001054945"/>
    </source>
</evidence>
<reference evidence="2 3" key="1">
    <citation type="submission" date="2021-06" db="EMBL/GenBank/DDBJ databases">
        <title>Caerostris extrusa draft genome.</title>
        <authorList>
            <person name="Kono N."/>
            <person name="Arakawa K."/>
        </authorList>
    </citation>
    <scope>NUCLEOTIDE SEQUENCE [LARGE SCALE GENOMIC DNA]</scope>
</reference>
<protein>
    <submittedName>
        <fullName evidence="2">Uncharacterized protein</fullName>
    </submittedName>
</protein>
<sequence>MTGFGKTARIPFNHGTETGTFPHPPGSTSGESAGPRPHPNRFGIRPKLCFRKGLARRYPADHVPRGVFRTERKHLILLNYGNRYNPSVSRSHQGGIEKPRAGGWPPAALLSYNFHYSLGDGITSHSLAAGSSFLLCFGYSLFSQLFRKRE</sequence>
<comment type="caution">
    <text evidence="2">The sequence shown here is derived from an EMBL/GenBank/DDBJ whole genome shotgun (WGS) entry which is preliminary data.</text>
</comment>
<dbReference type="AlphaFoldDB" id="A0AAV4PXC5"/>
<gene>
    <name evidence="2" type="ORF">CEXT_287391</name>
</gene>
<keyword evidence="3" id="KW-1185">Reference proteome</keyword>
<proteinExistence type="predicted"/>
<dbReference type="Proteomes" id="UP001054945">
    <property type="component" value="Unassembled WGS sequence"/>
</dbReference>